<dbReference type="CDD" id="cd14531">
    <property type="entry name" value="PFA-DSP_Oca1"/>
    <property type="match status" value="1"/>
</dbReference>
<comment type="caution">
    <text evidence="12">The sequence shown here is derived from an EMBL/GenBank/DDBJ whole genome shotgun (WGS) entry which is preliminary data.</text>
</comment>
<evidence type="ECO:0000256" key="2">
    <source>
        <dbReference type="ARBA" id="ARBA00009580"/>
    </source>
</evidence>
<dbReference type="GO" id="GO:0005737">
    <property type="term" value="C:cytoplasm"/>
    <property type="evidence" value="ECO:0007669"/>
    <property type="project" value="UniProtKB-SubCell"/>
</dbReference>
<name>A0A2T0A046_RHOTO</name>
<proteinExistence type="inferred from homology"/>
<sequence>MAGEEHSEMLTPTTVPRMPSISSSPTSSVSGPTNSTTSSSHRGTATNGQERETIACGRAITTSDGTRVAVCRVKPSKRSLIPPPNFGVVEEGLYRSSQPTEANFPLLDKLALRTVIWLAPEEANEPFRDYVKDRNITLHHLAADEFAASYDPLSEETVLQALDLILDPTNAPILVCCGQGRHRTGTVIGCLRKLQHWALTATLEEYRRYAGPKVRVGNEQFIEQFDVDLIVVPPPPASPDPGSTTA</sequence>
<keyword evidence="4" id="KW-0963">Cytoplasm</keyword>
<dbReference type="InterPro" id="IPR004861">
    <property type="entry name" value="Siw14-like"/>
</dbReference>
<organism evidence="12 13">
    <name type="scientific">Rhodotorula toruloides</name>
    <name type="common">Yeast</name>
    <name type="synonym">Rhodosporidium toruloides</name>
    <dbReference type="NCBI Taxonomy" id="5286"/>
    <lineage>
        <taxon>Eukaryota</taxon>
        <taxon>Fungi</taxon>
        <taxon>Dikarya</taxon>
        <taxon>Basidiomycota</taxon>
        <taxon>Pucciniomycotina</taxon>
        <taxon>Microbotryomycetes</taxon>
        <taxon>Sporidiobolales</taxon>
        <taxon>Sporidiobolaceae</taxon>
        <taxon>Rhodotorula</taxon>
    </lineage>
</organism>
<evidence type="ECO:0000256" key="3">
    <source>
        <dbReference type="ARBA" id="ARBA00013064"/>
    </source>
</evidence>
<reference evidence="12 13" key="1">
    <citation type="journal article" date="2018" name="Elife">
        <title>Functional genomics of lipid metabolism in the oleaginous yeast Rhodosporidium toruloides.</title>
        <authorList>
            <person name="Coradetti S.T."/>
            <person name="Pinel D."/>
            <person name="Geiselman G."/>
            <person name="Ito M."/>
            <person name="Mondo S."/>
            <person name="Reilly M.C."/>
            <person name="Cheng Y.F."/>
            <person name="Bauer S."/>
            <person name="Grigoriev I."/>
            <person name="Gladden J.M."/>
            <person name="Simmons B.A."/>
            <person name="Brem R."/>
            <person name="Arkin A.P."/>
            <person name="Skerker J.M."/>
        </authorList>
    </citation>
    <scope>NUCLEOTIDE SEQUENCE [LARGE SCALE GENOMIC DNA]</scope>
    <source>
        <strain evidence="12 13">NBRC 0880</strain>
    </source>
</reference>
<feature type="domain" description="Tyrosine-protein phosphatase" evidence="11">
    <location>
        <begin position="85"/>
        <end position="234"/>
    </location>
</feature>
<dbReference type="EMBL" id="LCTV02000012">
    <property type="protein sequence ID" value="PRQ71380.1"/>
    <property type="molecule type" value="Genomic_DNA"/>
</dbReference>
<keyword evidence="5" id="KW-0378">Hydrolase</keyword>
<dbReference type="PRINTS" id="PR01911">
    <property type="entry name" value="PFDSPHPHTASE"/>
</dbReference>
<comment type="catalytic activity">
    <reaction evidence="9">
        <text>O-phospho-L-tyrosyl-[protein] + H2O = L-tyrosyl-[protein] + phosphate</text>
        <dbReference type="Rhea" id="RHEA:10684"/>
        <dbReference type="Rhea" id="RHEA-COMP:10136"/>
        <dbReference type="Rhea" id="RHEA-COMP:20101"/>
        <dbReference type="ChEBI" id="CHEBI:15377"/>
        <dbReference type="ChEBI" id="CHEBI:43474"/>
        <dbReference type="ChEBI" id="CHEBI:46858"/>
        <dbReference type="ChEBI" id="CHEBI:61978"/>
        <dbReference type="EC" id="3.1.3.48"/>
    </reaction>
</comment>
<evidence type="ECO:0000256" key="10">
    <source>
        <dbReference type="SAM" id="MobiDB-lite"/>
    </source>
</evidence>
<evidence type="ECO:0000256" key="5">
    <source>
        <dbReference type="ARBA" id="ARBA00022801"/>
    </source>
</evidence>
<protein>
    <recommendedName>
        <fullName evidence="8">Putative tyrosine-protein phosphatase OCA1</fullName>
        <ecNumber evidence="3">3.1.3.48</ecNumber>
    </recommendedName>
</protein>
<evidence type="ECO:0000256" key="1">
    <source>
        <dbReference type="ARBA" id="ARBA00004496"/>
    </source>
</evidence>
<dbReference type="SUPFAM" id="SSF52799">
    <property type="entry name" value="(Phosphotyrosine protein) phosphatases II"/>
    <property type="match status" value="1"/>
</dbReference>
<dbReference type="InterPro" id="IPR020428">
    <property type="entry name" value="PFA-DSPs"/>
</dbReference>
<evidence type="ECO:0000313" key="12">
    <source>
        <dbReference type="EMBL" id="PRQ71380.1"/>
    </source>
</evidence>
<dbReference type="InterPro" id="IPR029021">
    <property type="entry name" value="Prot-tyrosine_phosphatase-like"/>
</dbReference>
<evidence type="ECO:0000256" key="8">
    <source>
        <dbReference type="ARBA" id="ARBA00039934"/>
    </source>
</evidence>
<dbReference type="Proteomes" id="UP000239560">
    <property type="component" value="Unassembled WGS sequence"/>
</dbReference>
<feature type="region of interest" description="Disordered" evidence="10">
    <location>
        <begin position="1"/>
        <end position="59"/>
    </location>
</feature>
<comment type="function">
    <text evidence="7">Putative tyrosine-protein phosphatase required for protection against superoxide stress.</text>
</comment>
<dbReference type="OrthoDB" id="6375174at2759"/>
<dbReference type="GO" id="GO:0004725">
    <property type="term" value="F:protein tyrosine phosphatase activity"/>
    <property type="evidence" value="ECO:0007669"/>
    <property type="project" value="UniProtKB-EC"/>
</dbReference>
<keyword evidence="6" id="KW-0904">Protein phosphatase</keyword>
<gene>
    <name evidence="12" type="ORF">AAT19DRAFT_10238</name>
</gene>
<comment type="subcellular location">
    <subcellularLocation>
        <location evidence="1">Cytoplasm</location>
    </subcellularLocation>
</comment>
<evidence type="ECO:0000256" key="6">
    <source>
        <dbReference type="ARBA" id="ARBA00022912"/>
    </source>
</evidence>
<dbReference type="InterPro" id="IPR020422">
    <property type="entry name" value="TYR_PHOSPHATASE_DUAL_dom"/>
</dbReference>
<dbReference type="Pfam" id="PF03162">
    <property type="entry name" value="Y_phosphatase2"/>
    <property type="match status" value="1"/>
</dbReference>
<feature type="compositionally biased region" description="Low complexity" evidence="10">
    <location>
        <begin position="19"/>
        <end position="40"/>
    </location>
</feature>
<accession>A0A2T0A046</accession>
<dbReference type="PROSITE" id="PS50054">
    <property type="entry name" value="TYR_PHOSPHATASE_DUAL"/>
    <property type="match status" value="1"/>
</dbReference>
<evidence type="ECO:0000256" key="7">
    <source>
        <dbReference type="ARBA" id="ARBA00037204"/>
    </source>
</evidence>
<comment type="similarity">
    <text evidence="2">Belongs to the protein-tyrosine phosphatase family.</text>
</comment>
<evidence type="ECO:0000313" key="13">
    <source>
        <dbReference type="Proteomes" id="UP000239560"/>
    </source>
</evidence>
<dbReference type="EC" id="3.1.3.48" evidence="3"/>
<dbReference type="FunFam" id="3.90.190.10:FF:000035">
    <property type="entry name" value="Tyrosine phosphatase, putative"/>
    <property type="match status" value="1"/>
</dbReference>
<dbReference type="PANTHER" id="PTHR31126">
    <property type="entry name" value="TYROSINE-PROTEIN PHOSPHATASE"/>
    <property type="match status" value="1"/>
</dbReference>
<evidence type="ECO:0000256" key="9">
    <source>
        <dbReference type="ARBA" id="ARBA00051722"/>
    </source>
</evidence>
<evidence type="ECO:0000256" key="4">
    <source>
        <dbReference type="ARBA" id="ARBA00022490"/>
    </source>
</evidence>
<evidence type="ECO:0000259" key="11">
    <source>
        <dbReference type="PROSITE" id="PS50054"/>
    </source>
</evidence>
<dbReference type="Gene3D" id="3.90.190.10">
    <property type="entry name" value="Protein tyrosine phosphatase superfamily"/>
    <property type="match status" value="1"/>
</dbReference>
<dbReference type="AlphaFoldDB" id="A0A2T0A046"/>
<dbReference type="PANTHER" id="PTHR31126:SF8">
    <property type="entry name" value="TYROSINE-PROTEIN PHOSPHATASE OCA1-RELATED"/>
    <property type="match status" value="1"/>
</dbReference>